<proteinExistence type="predicted"/>
<dbReference type="STRING" id="1121362.A605_02785"/>
<dbReference type="OrthoDB" id="9792003at2"/>
<dbReference type="EMBL" id="CP003697">
    <property type="protein sequence ID" value="AGF71571.1"/>
    <property type="molecule type" value="Genomic_DNA"/>
</dbReference>
<name>M1P4K6_9CORY</name>
<protein>
    <submittedName>
        <fullName evidence="1">Uncharacterized protein</fullName>
    </submittedName>
</protein>
<reference evidence="1 2" key="1">
    <citation type="journal article" date="2012" name="Stand. Genomic Sci.">
        <title>Genome sequence of the halotolerant bacterium Corynebacterium halotolerans type strain YIM 70093(T) (= DSM 44683(T)).</title>
        <authorList>
            <person name="Ruckert C."/>
            <person name="Albersmeier A."/>
            <person name="Al-Dilaimi A."/>
            <person name="Niehaus K."/>
            <person name="Szczepanowski R."/>
            <person name="Kalinowski J."/>
        </authorList>
    </citation>
    <scope>NUCLEOTIDE SEQUENCE [LARGE SCALE GENOMIC DNA]</scope>
    <source>
        <strain evidence="1">YIM 70093</strain>
    </source>
</reference>
<organism evidence="1 2">
    <name type="scientific">Corynebacterium halotolerans YIM 70093 = DSM 44683</name>
    <dbReference type="NCBI Taxonomy" id="1121362"/>
    <lineage>
        <taxon>Bacteria</taxon>
        <taxon>Bacillati</taxon>
        <taxon>Actinomycetota</taxon>
        <taxon>Actinomycetes</taxon>
        <taxon>Mycobacteriales</taxon>
        <taxon>Corynebacteriaceae</taxon>
        <taxon>Corynebacterium</taxon>
    </lineage>
</organism>
<sequence>MTSTTPSLTPFQDRHAAVATSLAAVSVIPPHGPAMVEADQAVADKLQELSSALAAPAVESVADTARRWARGEVKLDTLTKKITAPAVRERHTVSVPDDSRAGWTTHAVARPEAQRYAAARKAAHAALVADLDRPEWATTALVEACRESVTYAMENMAAAAQETLETLPAAGREWLLTDINARPENIARRLIDGQSTPSAHIDAYRATAAAWAALMDVRNSTAWSALFKTMAAGRPTDPHRPGGPEFPEDQFGNIMADPAAIWMDWETNVAMAMGGTGGMAGVILQGRGKFAPLADPLGADADEYMRRWSVREAVTAWAISKNEDLSARLGRSLQNGRVPERLPHVEGPLYRAAGYSSPDQALAVYLDRERV</sequence>
<dbReference type="eggNOG" id="ENOG5031KX1">
    <property type="taxonomic scope" value="Bacteria"/>
</dbReference>
<dbReference type="HOGENOM" id="CLU_745385_0_0_11"/>
<gene>
    <name evidence="1" type="ORF">A605_02785</name>
</gene>
<dbReference type="RefSeq" id="WP_015399992.1">
    <property type="nucleotide sequence ID" value="NC_020302.1"/>
</dbReference>
<evidence type="ECO:0000313" key="1">
    <source>
        <dbReference type="EMBL" id="AGF71571.1"/>
    </source>
</evidence>
<dbReference type="Proteomes" id="UP000011723">
    <property type="component" value="Chromosome"/>
</dbReference>
<dbReference type="KEGG" id="chn:A605_02785"/>
<keyword evidence="2" id="KW-1185">Reference proteome</keyword>
<dbReference type="AlphaFoldDB" id="M1P4K6"/>
<dbReference type="PATRIC" id="fig|1121362.3.peg.559"/>
<evidence type="ECO:0000313" key="2">
    <source>
        <dbReference type="Proteomes" id="UP000011723"/>
    </source>
</evidence>
<accession>M1P4K6</accession>